<keyword evidence="3" id="KW-0217">Developmental protein</keyword>
<evidence type="ECO:0000313" key="12">
    <source>
        <dbReference type="Ensembl" id="ENSPKIP00000010188.1"/>
    </source>
</evidence>
<dbReference type="GO" id="GO:0005634">
    <property type="term" value="C:nucleus"/>
    <property type="evidence" value="ECO:0007669"/>
    <property type="project" value="UniProtKB-SubCell"/>
</dbReference>
<evidence type="ECO:0000256" key="7">
    <source>
        <dbReference type="PROSITE-ProRule" id="PRU00108"/>
    </source>
</evidence>
<evidence type="ECO:0000313" key="13">
    <source>
        <dbReference type="Proteomes" id="UP000261540"/>
    </source>
</evidence>
<dbReference type="InterPro" id="IPR003654">
    <property type="entry name" value="OAR_dom"/>
</dbReference>
<dbReference type="PANTHER" id="PTHR46385:SF3">
    <property type="entry name" value="PAIRED MESODERM HOMEOBOX PROTEIN 2"/>
    <property type="match status" value="1"/>
</dbReference>
<keyword evidence="6 7" id="KW-0539">Nucleus</keyword>
<feature type="domain" description="OAR" evidence="11">
    <location>
        <begin position="211"/>
        <end position="224"/>
    </location>
</feature>
<feature type="signal peptide" evidence="9">
    <location>
        <begin position="1"/>
        <end position="21"/>
    </location>
</feature>
<dbReference type="PROSITE" id="PS00027">
    <property type="entry name" value="HOMEOBOX_1"/>
    <property type="match status" value="1"/>
</dbReference>
<evidence type="ECO:0000256" key="8">
    <source>
        <dbReference type="RuleBase" id="RU000682"/>
    </source>
</evidence>
<evidence type="ECO:0000256" key="5">
    <source>
        <dbReference type="ARBA" id="ARBA00023155"/>
    </source>
</evidence>
<reference evidence="12" key="1">
    <citation type="submission" date="2025-08" db="UniProtKB">
        <authorList>
            <consortium name="Ensembl"/>
        </authorList>
    </citation>
    <scope>IDENTIFICATION</scope>
</reference>
<proteinExistence type="inferred from homology"/>
<comment type="subcellular location">
    <subcellularLocation>
        <location evidence="1 7 8">Nucleus</location>
    </subcellularLocation>
</comment>
<evidence type="ECO:0000259" key="10">
    <source>
        <dbReference type="PROSITE" id="PS50071"/>
    </source>
</evidence>
<evidence type="ECO:0000259" key="11">
    <source>
        <dbReference type="PROSITE" id="PS50803"/>
    </source>
</evidence>
<keyword evidence="13" id="KW-1185">Reference proteome</keyword>
<dbReference type="GO" id="GO:0000981">
    <property type="term" value="F:DNA-binding transcription factor activity, RNA polymerase II-specific"/>
    <property type="evidence" value="ECO:0007669"/>
    <property type="project" value="InterPro"/>
</dbReference>
<dbReference type="CDD" id="cd00086">
    <property type="entry name" value="homeodomain"/>
    <property type="match status" value="1"/>
</dbReference>
<dbReference type="PANTHER" id="PTHR46385">
    <property type="entry name" value="PAIRED MESODERM HOMEOBOX PROTEIN 1-RELATED"/>
    <property type="match status" value="1"/>
</dbReference>
<dbReference type="AlphaFoldDB" id="A0A3B3QVP9"/>
<dbReference type="Gene3D" id="1.10.10.60">
    <property type="entry name" value="Homeodomain-like"/>
    <property type="match status" value="1"/>
</dbReference>
<dbReference type="PROSITE" id="PS50071">
    <property type="entry name" value="HOMEOBOX_2"/>
    <property type="match status" value="1"/>
</dbReference>
<dbReference type="InterPro" id="IPR009057">
    <property type="entry name" value="Homeodomain-like_sf"/>
</dbReference>
<dbReference type="FunFam" id="1.10.10.60:FF:000066">
    <property type="entry name" value="Paired mesoderm homeobox protein 1"/>
    <property type="match status" value="1"/>
</dbReference>
<dbReference type="STRING" id="1676925.ENSPKIP00000010188"/>
<dbReference type="SMART" id="SM00389">
    <property type="entry name" value="HOX"/>
    <property type="match status" value="1"/>
</dbReference>
<feature type="chain" id="PRO_5017214475" evidence="9">
    <location>
        <begin position="22"/>
        <end position="234"/>
    </location>
</feature>
<dbReference type="InterPro" id="IPR043378">
    <property type="entry name" value="PRRX1/2"/>
</dbReference>
<feature type="DNA-binding region" description="Homeobox" evidence="7">
    <location>
        <begin position="77"/>
        <end position="136"/>
    </location>
</feature>
<feature type="domain" description="Homeobox" evidence="10">
    <location>
        <begin position="75"/>
        <end position="135"/>
    </location>
</feature>
<dbReference type="Ensembl" id="ENSPKIT00000034313.1">
    <property type="protein sequence ID" value="ENSPKIP00000010188.1"/>
    <property type="gene ID" value="ENSPKIG00000024999.1"/>
</dbReference>
<dbReference type="PROSITE" id="PS50803">
    <property type="entry name" value="OAR"/>
    <property type="match status" value="1"/>
</dbReference>
<protein>
    <submittedName>
        <fullName evidence="12">Paired related homeobox 2</fullName>
    </submittedName>
</protein>
<evidence type="ECO:0000256" key="2">
    <source>
        <dbReference type="ARBA" id="ARBA00005733"/>
    </source>
</evidence>
<dbReference type="InterPro" id="IPR001356">
    <property type="entry name" value="HD"/>
</dbReference>
<evidence type="ECO:0000256" key="9">
    <source>
        <dbReference type="SAM" id="SignalP"/>
    </source>
</evidence>
<dbReference type="Proteomes" id="UP000261540">
    <property type="component" value="Unplaced"/>
</dbReference>
<dbReference type="GeneTree" id="ENSGT00940000161643"/>
<reference evidence="12" key="2">
    <citation type="submission" date="2025-09" db="UniProtKB">
        <authorList>
            <consortium name="Ensembl"/>
        </authorList>
    </citation>
    <scope>IDENTIFICATION</scope>
</reference>
<organism evidence="12 13">
    <name type="scientific">Paramormyrops kingsleyae</name>
    <dbReference type="NCBI Taxonomy" id="1676925"/>
    <lineage>
        <taxon>Eukaryota</taxon>
        <taxon>Metazoa</taxon>
        <taxon>Chordata</taxon>
        <taxon>Craniata</taxon>
        <taxon>Vertebrata</taxon>
        <taxon>Euteleostomi</taxon>
        <taxon>Actinopterygii</taxon>
        <taxon>Neopterygii</taxon>
        <taxon>Teleostei</taxon>
        <taxon>Osteoglossocephala</taxon>
        <taxon>Osteoglossomorpha</taxon>
        <taxon>Osteoglossiformes</taxon>
        <taxon>Mormyridae</taxon>
        <taxon>Paramormyrops</taxon>
    </lineage>
</organism>
<dbReference type="SUPFAM" id="SSF46689">
    <property type="entry name" value="Homeodomain-like"/>
    <property type="match status" value="1"/>
</dbReference>
<name>A0A3B3QVP9_9TELE</name>
<evidence type="ECO:0000256" key="4">
    <source>
        <dbReference type="ARBA" id="ARBA00023125"/>
    </source>
</evidence>
<accession>A0A3B3QVP9</accession>
<comment type="similarity">
    <text evidence="2">Belongs to the paired homeobox family.</text>
</comment>
<dbReference type="InterPro" id="IPR017970">
    <property type="entry name" value="Homeobox_CS"/>
</dbReference>
<dbReference type="GO" id="GO:0000978">
    <property type="term" value="F:RNA polymerase II cis-regulatory region sequence-specific DNA binding"/>
    <property type="evidence" value="ECO:0007669"/>
    <property type="project" value="TreeGrafter"/>
</dbReference>
<keyword evidence="5 7" id="KW-0371">Homeobox</keyword>
<sequence>ILMYGFNVLMFITVFIDFLHTEVNPKVTHHKACKLMPTIATRMLAQQHTCSEVVLEVLGSLTNSLMSERKMKRRKKERRSRTTFSSSQLQALDQVFERTHYPDAFVREELARQVNLSEARVQVWFQNRRAKFRRNERAVLASRSSSLLRPNDQGAALDQQVAPHSTLLSSDSVSWSPPTPYSQSAVTSHFLSLASPNGPQDVQLSGASMAKSISSLRLKAKEYSLHHSQVPTAD</sequence>
<evidence type="ECO:0000256" key="3">
    <source>
        <dbReference type="ARBA" id="ARBA00022473"/>
    </source>
</evidence>
<keyword evidence="4 7" id="KW-0238">DNA-binding</keyword>
<keyword evidence="9" id="KW-0732">Signal</keyword>
<evidence type="ECO:0000256" key="1">
    <source>
        <dbReference type="ARBA" id="ARBA00004123"/>
    </source>
</evidence>
<evidence type="ECO:0000256" key="6">
    <source>
        <dbReference type="ARBA" id="ARBA00023242"/>
    </source>
</evidence>
<dbReference type="Pfam" id="PF00046">
    <property type="entry name" value="Homeodomain"/>
    <property type="match status" value="1"/>
</dbReference>